<dbReference type="PANTHER" id="PTHR34606">
    <property type="entry name" value="BON DOMAIN-CONTAINING PROTEIN"/>
    <property type="match status" value="1"/>
</dbReference>
<comment type="caution">
    <text evidence="2">The sequence shown here is derived from an EMBL/GenBank/DDBJ whole genome shotgun (WGS) entry which is preliminary data.</text>
</comment>
<evidence type="ECO:0000259" key="1">
    <source>
        <dbReference type="PROSITE" id="PS50914"/>
    </source>
</evidence>
<gene>
    <name evidence="2" type="ORF">E4656_11285</name>
</gene>
<protein>
    <submittedName>
        <fullName evidence="2">BON domain-containing protein</fullName>
    </submittedName>
</protein>
<dbReference type="RefSeq" id="WP_135483386.1">
    <property type="nucleotide sequence ID" value="NZ_SRMF01000004.1"/>
</dbReference>
<dbReference type="EMBL" id="SRMF01000004">
    <property type="protein sequence ID" value="TGG92714.1"/>
    <property type="molecule type" value="Genomic_DNA"/>
</dbReference>
<dbReference type="OrthoDB" id="9783990at2"/>
<proteinExistence type="predicted"/>
<evidence type="ECO:0000313" key="2">
    <source>
        <dbReference type="EMBL" id="TGG92714.1"/>
    </source>
</evidence>
<evidence type="ECO:0000313" key="3">
    <source>
        <dbReference type="Proteomes" id="UP000297475"/>
    </source>
</evidence>
<dbReference type="Proteomes" id="UP000297475">
    <property type="component" value="Unassembled WGS sequence"/>
</dbReference>
<feature type="domain" description="BON" evidence="1">
    <location>
        <begin position="119"/>
        <end position="186"/>
    </location>
</feature>
<dbReference type="Pfam" id="PF04972">
    <property type="entry name" value="BON"/>
    <property type="match status" value="2"/>
</dbReference>
<dbReference type="InterPro" id="IPR051686">
    <property type="entry name" value="Lipoprotein_DolP"/>
</dbReference>
<organism evidence="2 3">
    <name type="scientific">Natronospirillum operosum</name>
    <dbReference type="NCBI Taxonomy" id="2759953"/>
    <lineage>
        <taxon>Bacteria</taxon>
        <taxon>Pseudomonadati</taxon>
        <taxon>Pseudomonadota</taxon>
        <taxon>Gammaproteobacteria</taxon>
        <taxon>Oceanospirillales</taxon>
        <taxon>Natronospirillaceae</taxon>
        <taxon>Natronospirillum</taxon>
    </lineage>
</organism>
<feature type="domain" description="BON" evidence="1">
    <location>
        <begin position="41"/>
        <end position="110"/>
    </location>
</feature>
<dbReference type="PROSITE" id="PS51257">
    <property type="entry name" value="PROKAR_LIPOPROTEIN"/>
    <property type="match status" value="1"/>
</dbReference>
<accession>A0A4Z0WCQ9</accession>
<dbReference type="PROSITE" id="PS50914">
    <property type="entry name" value="BON"/>
    <property type="match status" value="2"/>
</dbReference>
<keyword evidence="3" id="KW-1185">Reference proteome</keyword>
<sequence length="186" mass="20717">MKHLPLLIWLPLMLLVVGCALGGSSGPRGDDSSLSRGAAIDDADLEVRIRERLVAADERFSDSRIKVVSHNARILITGRVPSEQMINQATEVVRQFRRVRLLHNELRVGEPPTAEMRANDQWISVRVKGRLVLTADFPARRVVITTHEGVAYLMGLVTREQGSIAEQRAAQVDGVQRVVSIFDYID</sequence>
<name>A0A4Z0WCQ9_9GAMM</name>
<dbReference type="AlphaFoldDB" id="A0A4Z0WCQ9"/>
<reference evidence="2 3" key="1">
    <citation type="submission" date="2019-04" db="EMBL/GenBank/DDBJ databases">
        <title>Natronospirillum operosus gen. nov., sp. nov., a haloalkaliphilic satellite isolated from decaying biomass of laboratory culture of cyanobacterium Geitlerinema sp. and proposal of Natronospirillaceae fam. nov. and Saccharospirillaceae fam. nov.</title>
        <authorList>
            <person name="Kevbrin V."/>
            <person name="Boltyanskaya Y."/>
            <person name="Koziaeva V."/>
            <person name="Grouzdev D.S."/>
            <person name="Park M."/>
            <person name="Cho J."/>
        </authorList>
    </citation>
    <scope>NUCLEOTIDE SEQUENCE [LARGE SCALE GENOMIC DNA]</scope>
    <source>
        <strain evidence="2 3">G-116</strain>
    </source>
</reference>
<dbReference type="PANTHER" id="PTHR34606:SF4">
    <property type="entry name" value="OUTER MEMBRANE LIPOPROTEIN DOLP"/>
    <property type="match status" value="1"/>
</dbReference>
<dbReference type="InterPro" id="IPR007055">
    <property type="entry name" value="BON_dom"/>
</dbReference>